<proteinExistence type="predicted"/>
<dbReference type="EMBL" id="BK014955">
    <property type="protein sequence ID" value="DAD84217.1"/>
    <property type="molecule type" value="Genomic_DNA"/>
</dbReference>
<dbReference type="Pfam" id="PF20934">
    <property type="entry name" value="phi29_gp9_C"/>
    <property type="match status" value="1"/>
</dbReference>
<dbReference type="Pfam" id="PF16838">
    <property type="entry name" value="Caud_tail_N"/>
    <property type="match status" value="1"/>
</dbReference>
<feature type="domain" description="Tail knob protein gp9 C-terminal" evidence="2">
    <location>
        <begin position="423"/>
        <end position="531"/>
    </location>
</feature>
<evidence type="ECO:0000259" key="2">
    <source>
        <dbReference type="Pfam" id="PF20934"/>
    </source>
</evidence>
<name>A0A8S5MPH5_9CAUD</name>
<reference evidence="3" key="1">
    <citation type="journal article" date="2021" name="Proc. Natl. Acad. Sci. U.S.A.">
        <title>A Catalog of Tens of Thousands of Viruses from Human Metagenomes Reveals Hidden Associations with Chronic Diseases.</title>
        <authorList>
            <person name="Tisza M.J."/>
            <person name="Buck C.B."/>
        </authorList>
    </citation>
    <scope>NUCLEOTIDE SEQUENCE</scope>
    <source>
        <strain evidence="3">CtiHu16</strain>
    </source>
</reference>
<organism evidence="3">
    <name type="scientific">Podoviridae sp. ctiHu16</name>
    <dbReference type="NCBI Taxonomy" id="2826571"/>
    <lineage>
        <taxon>Viruses</taxon>
        <taxon>Duplodnaviria</taxon>
        <taxon>Heunggongvirae</taxon>
        <taxon>Uroviricota</taxon>
        <taxon>Caudoviricetes</taxon>
    </lineage>
</organism>
<sequence>MPFQPSTNVYIGTVPFDPSYRHVRYFSDRDSQQQYFAALCPMSLRREDYTYQRVDDSIVVPFNAETLYGYNYCMFKNENYGDRWFYSFITDVEYVNPNSSRLHLSLDIMQTWFPDCTVKACMVEREHVDDDTIGMHIKDEGLDPGELIVDYYSLDNQNQYLYTVVASAVEPLKDGTYVNVGGDKYMGVYSGCSLSVFTTISELKSYIDALSSNGQQDAISAIYLVPDFCVQNKVKKDNGWGYWVDASAGTPTEDYSLNVGMGSLDGYVPKNNKTLCYPNQYFEVTNFNGGNQKFRLEFFGTKGTASFDKTGGCSMSSTLAYIPKNYNGNAGRSVEHAVYMEAFPTCMWVYQAWANMYGQSQVDLFGLKFNSQTDLPFMNNAMNGAQRLVGSATRLDLLGMANDAVDTVQDQVNAFASLSKATRTPNTSRGGMNSTTSLVNLGSYTVGFRKYTCRREMAKQIDNYYSMYGYLVSEIKVPNVVGRRSWNYVKTNGSSVVGKVPSGTLAQINRLFDRGITFWHVNDVGNYALDNSIV</sequence>
<accession>A0A8S5MPH5</accession>
<protein>
    <submittedName>
        <fullName evidence="3">Major tail protein</fullName>
    </submittedName>
</protein>
<dbReference type="InterPro" id="IPR031772">
    <property type="entry name" value="Gp9_N"/>
</dbReference>
<evidence type="ECO:0000259" key="1">
    <source>
        <dbReference type="Pfam" id="PF16838"/>
    </source>
</evidence>
<evidence type="ECO:0000313" key="3">
    <source>
        <dbReference type="EMBL" id="DAD84217.1"/>
    </source>
</evidence>
<feature type="domain" description="Tail knob protein gp9 N-terminal" evidence="1">
    <location>
        <begin position="8"/>
        <end position="113"/>
    </location>
</feature>
<dbReference type="InterPro" id="IPR048710">
    <property type="entry name" value="Gp9_C"/>
</dbReference>